<name>A0A2H9VLC2_9SPHI</name>
<sequence length="57" mass="6735">MSNTLLYIVGIFVVIMIYLLAFGGAAMVGGKFDRWRSRTIDRTKRAFKWKRKGFQRY</sequence>
<dbReference type="RefSeq" id="WP_157799135.1">
    <property type="nucleotide sequence ID" value="NZ_PGFJ01000002.1"/>
</dbReference>
<organism evidence="2 3">
    <name type="scientific">Mucilaginibacter auburnensis</name>
    <dbReference type="NCBI Taxonomy" id="1457233"/>
    <lineage>
        <taxon>Bacteria</taxon>
        <taxon>Pseudomonadati</taxon>
        <taxon>Bacteroidota</taxon>
        <taxon>Sphingobacteriia</taxon>
        <taxon>Sphingobacteriales</taxon>
        <taxon>Sphingobacteriaceae</taxon>
        <taxon>Mucilaginibacter</taxon>
    </lineage>
</organism>
<accession>A0A2H9VLC2</accession>
<evidence type="ECO:0000256" key="1">
    <source>
        <dbReference type="SAM" id="Phobius"/>
    </source>
</evidence>
<gene>
    <name evidence="2" type="ORF">CLV57_2264</name>
</gene>
<dbReference type="AlphaFoldDB" id="A0A2H9VLC2"/>
<comment type="caution">
    <text evidence="2">The sequence shown here is derived from an EMBL/GenBank/DDBJ whole genome shotgun (WGS) entry which is preliminary data.</text>
</comment>
<evidence type="ECO:0000313" key="3">
    <source>
        <dbReference type="Proteomes" id="UP000242687"/>
    </source>
</evidence>
<keyword evidence="1" id="KW-1133">Transmembrane helix</keyword>
<reference evidence="2 3" key="1">
    <citation type="submission" date="2017-11" db="EMBL/GenBank/DDBJ databases">
        <title>Genomic Encyclopedia of Archaeal and Bacterial Type Strains, Phase II (KMG-II): From Individual Species to Whole Genera.</title>
        <authorList>
            <person name="Goeker M."/>
        </authorList>
    </citation>
    <scope>NUCLEOTIDE SEQUENCE [LARGE SCALE GENOMIC DNA]</scope>
    <source>
        <strain evidence="2 3">DSM 28175</strain>
    </source>
</reference>
<proteinExistence type="predicted"/>
<evidence type="ECO:0000313" key="2">
    <source>
        <dbReference type="EMBL" id="PJJ79139.1"/>
    </source>
</evidence>
<dbReference type="Proteomes" id="UP000242687">
    <property type="component" value="Unassembled WGS sequence"/>
</dbReference>
<keyword evidence="3" id="KW-1185">Reference proteome</keyword>
<protein>
    <submittedName>
        <fullName evidence="2">Uncharacterized protein</fullName>
    </submittedName>
</protein>
<keyword evidence="1" id="KW-0812">Transmembrane</keyword>
<feature type="transmembrane region" description="Helical" evidence="1">
    <location>
        <begin position="6"/>
        <end position="28"/>
    </location>
</feature>
<dbReference type="EMBL" id="PGFJ01000002">
    <property type="protein sequence ID" value="PJJ79139.1"/>
    <property type="molecule type" value="Genomic_DNA"/>
</dbReference>
<keyword evidence="1" id="KW-0472">Membrane</keyword>